<dbReference type="SUPFAM" id="SSF54565">
    <property type="entry name" value="Ribosomal protein S16"/>
    <property type="match status" value="1"/>
</dbReference>
<comment type="caution">
    <text evidence="4">The sequence shown here is derived from an EMBL/GenBank/DDBJ whole genome shotgun (WGS) entry which is preliminary data.</text>
</comment>
<dbReference type="GO" id="GO:0015935">
    <property type="term" value="C:small ribosomal subunit"/>
    <property type="evidence" value="ECO:0007669"/>
    <property type="project" value="TreeGrafter"/>
</dbReference>
<dbReference type="InterPro" id="IPR020592">
    <property type="entry name" value="Ribosomal_bS16_CS"/>
</dbReference>
<dbReference type="Proteomes" id="UP000541810">
    <property type="component" value="Unassembled WGS sequence"/>
</dbReference>
<keyword evidence="2 3" id="KW-0687">Ribonucleoprotein</keyword>
<dbReference type="EMBL" id="JACHGY010000001">
    <property type="protein sequence ID" value="MBB6430285.1"/>
    <property type="molecule type" value="Genomic_DNA"/>
</dbReference>
<dbReference type="GO" id="GO:0006412">
    <property type="term" value="P:translation"/>
    <property type="evidence" value="ECO:0007669"/>
    <property type="project" value="UniProtKB-UniRule"/>
</dbReference>
<evidence type="ECO:0000313" key="4">
    <source>
        <dbReference type="EMBL" id="MBB6430285.1"/>
    </source>
</evidence>
<dbReference type="InterPro" id="IPR000307">
    <property type="entry name" value="Ribosomal_bS16"/>
</dbReference>
<comment type="similarity">
    <text evidence="3">Belongs to the bacterial ribosomal protein bS16 family.</text>
</comment>
<dbReference type="PROSITE" id="PS00732">
    <property type="entry name" value="RIBOSOMAL_S16"/>
    <property type="match status" value="1"/>
</dbReference>
<dbReference type="GO" id="GO:0003735">
    <property type="term" value="F:structural constituent of ribosome"/>
    <property type="evidence" value="ECO:0007669"/>
    <property type="project" value="InterPro"/>
</dbReference>
<evidence type="ECO:0000256" key="1">
    <source>
        <dbReference type="ARBA" id="ARBA00022980"/>
    </source>
</evidence>
<gene>
    <name evidence="3" type="primary">rpsP</name>
    <name evidence="4" type="ORF">HNQ40_002091</name>
</gene>
<evidence type="ECO:0000256" key="3">
    <source>
        <dbReference type="HAMAP-Rule" id="MF_00385"/>
    </source>
</evidence>
<proteinExistence type="inferred from homology"/>
<evidence type="ECO:0000256" key="2">
    <source>
        <dbReference type="ARBA" id="ARBA00023274"/>
    </source>
</evidence>
<reference evidence="4 5" key="1">
    <citation type="submission" date="2020-08" db="EMBL/GenBank/DDBJ databases">
        <title>Genomic Encyclopedia of Type Strains, Phase IV (KMG-IV): sequencing the most valuable type-strain genomes for metagenomic binning, comparative biology and taxonomic classification.</title>
        <authorList>
            <person name="Goeker M."/>
        </authorList>
    </citation>
    <scope>NUCLEOTIDE SEQUENCE [LARGE SCALE GENOMIC DNA]</scope>
    <source>
        <strain evidence="4 5">DSM 103725</strain>
    </source>
</reference>
<name>A0A7X0H9F8_9BACT</name>
<keyword evidence="5" id="KW-1185">Reference proteome</keyword>
<protein>
    <recommendedName>
        <fullName evidence="3">Small ribosomal subunit protein bS16</fullName>
    </recommendedName>
</protein>
<dbReference type="AlphaFoldDB" id="A0A7X0H9F8"/>
<dbReference type="Gene3D" id="3.30.1320.10">
    <property type="match status" value="1"/>
</dbReference>
<dbReference type="Pfam" id="PF00886">
    <property type="entry name" value="Ribosomal_S16"/>
    <property type="match status" value="1"/>
</dbReference>
<sequence length="120" mass="13490">MPGSPQRMFRPGTLFTVTPPAGPPEIYTMVRLRLKRFGRTHSPFYRLNAIDQRSPRDGKPIEELGFFDPCNKDESKQVNLKEDRIRYWLGVGAQPSETVTDILAKAGILDKKTGKATAAE</sequence>
<keyword evidence="1 3" id="KW-0689">Ribosomal protein</keyword>
<dbReference type="PANTHER" id="PTHR12919">
    <property type="entry name" value="30S RIBOSOMAL PROTEIN S16"/>
    <property type="match status" value="1"/>
</dbReference>
<dbReference type="RefSeq" id="WP_246402830.1">
    <property type="nucleotide sequence ID" value="NZ_JACHGY010000001.1"/>
</dbReference>
<organism evidence="4 5">
    <name type="scientific">Algisphaera agarilytica</name>
    <dbReference type="NCBI Taxonomy" id="1385975"/>
    <lineage>
        <taxon>Bacteria</taxon>
        <taxon>Pseudomonadati</taxon>
        <taxon>Planctomycetota</taxon>
        <taxon>Phycisphaerae</taxon>
        <taxon>Phycisphaerales</taxon>
        <taxon>Phycisphaeraceae</taxon>
        <taxon>Algisphaera</taxon>
    </lineage>
</organism>
<dbReference type="PANTHER" id="PTHR12919:SF20">
    <property type="entry name" value="SMALL RIBOSOMAL SUBUNIT PROTEIN BS16M"/>
    <property type="match status" value="1"/>
</dbReference>
<dbReference type="GO" id="GO:0005737">
    <property type="term" value="C:cytoplasm"/>
    <property type="evidence" value="ECO:0007669"/>
    <property type="project" value="UniProtKB-ARBA"/>
</dbReference>
<dbReference type="InterPro" id="IPR023803">
    <property type="entry name" value="Ribosomal_bS16_dom_sf"/>
</dbReference>
<accession>A0A7X0H9F8</accession>
<dbReference type="HAMAP" id="MF_00385">
    <property type="entry name" value="Ribosomal_bS16"/>
    <property type="match status" value="1"/>
</dbReference>
<dbReference type="NCBIfam" id="TIGR00002">
    <property type="entry name" value="S16"/>
    <property type="match status" value="1"/>
</dbReference>
<evidence type="ECO:0000313" key="5">
    <source>
        <dbReference type="Proteomes" id="UP000541810"/>
    </source>
</evidence>